<feature type="signal peptide" evidence="1">
    <location>
        <begin position="1"/>
        <end position="17"/>
    </location>
</feature>
<dbReference type="InterPro" id="IPR013783">
    <property type="entry name" value="Ig-like_fold"/>
</dbReference>
<evidence type="ECO:0008006" key="3">
    <source>
        <dbReference type="Google" id="ProtNLM"/>
    </source>
</evidence>
<evidence type="ECO:0000256" key="1">
    <source>
        <dbReference type="SAM" id="SignalP"/>
    </source>
</evidence>
<reference evidence="2" key="1">
    <citation type="journal article" date="2020" name="mSystems">
        <title>Genome- and Community-Level Interaction Insights into Carbon Utilization and Element Cycling Functions of Hydrothermarchaeota in Hydrothermal Sediment.</title>
        <authorList>
            <person name="Zhou Z."/>
            <person name="Liu Y."/>
            <person name="Xu W."/>
            <person name="Pan J."/>
            <person name="Luo Z.H."/>
            <person name="Li M."/>
        </authorList>
    </citation>
    <scope>NUCLEOTIDE SEQUENCE [LARGE SCALE GENOMIC DNA]</scope>
    <source>
        <strain evidence="2">SpSt-1182</strain>
    </source>
</reference>
<dbReference type="EMBL" id="DSBX01000054">
    <property type="protein sequence ID" value="HDQ98946.1"/>
    <property type="molecule type" value="Genomic_DNA"/>
</dbReference>
<organism evidence="2">
    <name type="scientific">candidate division WOR-3 bacterium</name>
    <dbReference type="NCBI Taxonomy" id="2052148"/>
    <lineage>
        <taxon>Bacteria</taxon>
        <taxon>Bacteria division WOR-3</taxon>
    </lineage>
</organism>
<sequence>MRRLTILLAVLTITALAGNAALTAAAPRDISATTDMVGSPQTGLVPVGEPMTDNDPFPEEWNFPVTGFDQALYTVGVCAVGNEMWVTSGGGGSYSAVISVYSLPGRDSITRINQPISTTGWGMRDMTWHPTLDEVYSTGGADGARRLQIMDGTSRTLKSQVTIPSPAPVTLRLMALDGDDSLYTSNFNNNPTKFSPVAPHGPRAFNFNQPTDHSMYGAAIDIAGGYLWNYNETPTVGPKLVRHDFPAMTNRQVYPVTGATKYGGGASMWGNEFLLVLDQNDPADIVRCLRVGGTPNAADVGVSTILAPTGSIAPGNVTPRVTIRNFGTDPQSNIPVHIVIDDGGTPVYTANLTHPGPLAPGASADVSFSPDWNAPQGSFGVTSWTLLAGDENPANDTARGTVNVTALAWE</sequence>
<keyword evidence="1" id="KW-0732">Signal</keyword>
<accession>A0A7V0XES0</accession>
<gene>
    <name evidence="2" type="ORF">ENN51_01475</name>
</gene>
<dbReference type="Gene3D" id="2.60.40.10">
    <property type="entry name" value="Immunoglobulins"/>
    <property type="match status" value="1"/>
</dbReference>
<feature type="chain" id="PRO_5031367111" description="CARDB domain-containing protein" evidence="1">
    <location>
        <begin position="18"/>
        <end position="410"/>
    </location>
</feature>
<dbReference type="AlphaFoldDB" id="A0A7V0XES0"/>
<protein>
    <recommendedName>
        <fullName evidence="3">CARDB domain-containing protein</fullName>
    </recommendedName>
</protein>
<feature type="non-terminal residue" evidence="2">
    <location>
        <position position="410"/>
    </location>
</feature>
<proteinExistence type="predicted"/>
<dbReference type="SUPFAM" id="SSF75011">
    <property type="entry name" value="3-carboxy-cis,cis-mucoante lactonizing enzyme"/>
    <property type="match status" value="1"/>
</dbReference>
<evidence type="ECO:0000313" key="2">
    <source>
        <dbReference type="EMBL" id="HDQ98946.1"/>
    </source>
</evidence>
<dbReference type="Proteomes" id="UP000885672">
    <property type="component" value="Unassembled WGS sequence"/>
</dbReference>
<comment type="caution">
    <text evidence="2">The sequence shown here is derived from an EMBL/GenBank/DDBJ whole genome shotgun (WGS) entry which is preliminary data.</text>
</comment>
<name>A0A7V0XES0_UNCW3</name>